<evidence type="ECO:0000313" key="2">
    <source>
        <dbReference type="Proteomes" id="UP001285441"/>
    </source>
</evidence>
<evidence type="ECO:0000313" key="1">
    <source>
        <dbReference type="EMBL" id="KAK3366401.1"/>
    </source>
</evidence>
<sequence>MASLISKLMNKLITERDWPAMEVAHLILDLPLSECSHVFQAVDCRDPRQVKVAMVAAEGKGVHDVKKIYQNYCGYDCYGTVLGEAEDDEFVEVPDLPKDDITAAEWQLMAGELPNRGIETDDIGLLSNRPIHLSYNWQPHVGKYAGLYNQRSIFGRR</sequence>
<gene>
    <name evidence="1" type="ORF">B0H63DRAFT_456109</name>
</gene>
<comment type="caution">
    <text evidence="1">The sequence shown here is derived from an EMBL/GenBank/DDBJ whole genome shotgun (WGS) entry which is preliminary data.</text>
</comment>
<keyword evidence="2" id="KW-1185">Reference proteome</keyword>
<name>A0AAE0N0I9_9PEZI</name>
<dbReference type="Proteomes" id="UP001285441">
    <property type="component" value="Unassembled WGS sequence"/>
</dbReference>
<reference evidence="1" key="1">
    <citation type="journal article" date="2023" name="Mol. Phylogenet. Evol.">
        <title>Genome-scale phylogeny and comparative genomics of the fungal order Sordariales.</title>
        <authorList>
            <person name="Hensen N."/>
            <person name="Bonometti L."/>
            <person name="Westerberg I."/>
            <person name="Brannstrom I.O."/>
            <person name="Guillou S."/>
            <person name="Cros-Aarteil S."/>
            <person name="Calhoun S."/>
            <person name="Haridas S."/>
            <person name="Kuo A."/>
            <person name="Mondo S."/>
            <person name="Pangilinan J."/>
            <person name="Riley R."/>
            <person name="LaButti K."/>
            <person name="Andreopoulos B."/>
            <person name="Lipzen A."/>
            <person name="Chen C."/>
            <person name="Yan M."/>
            <person name="Daum C."/>
            <person name="Ng V."/>
            <person name="Clum A."/>
            <person name="Steindorff A."/>
            <person name="Ohm R.A."/>
            <person name="Martin F."/>
            <person name="Silar P."/>
            <person name="Natvig D.O."/>
            <person name="Lalanne C."/>
            <person name="Gautier V."/>
            <person name="Ament-Velasquez S.L."/>
            <person name="Kruys A."/>
            <person name="Hutchinson M.I."/>
            <person name="Powell A.J."/>
            <person name="Barry K."/>
            <person name="Miller A.N."/>
            <person name="Grigoriev I.V."/>
            <person name="Debuchy R."/>
            <person name="Gladieux P."/>
            <person name="Hiltunen Thoren M."/>
            <person name="Johannesson H."/>
        </authorList>
    </citation>
    <scope>NUCLEOTIDE SEQUENCE</scope>
    <source>
        <strain evidence="1">CBS 232.78</strain>
    </source>
</reference>
<proteinExistence type="predicted"/>
<dbReference type="EMBL" id="JAULSW010000012">
    <property type="protein sequence ID" value="KAK3366401.1"/>
    <property type="molecule type" value="Genomic_DNA"/>
</dbReference>
<protein>
    <submittedName>
        <fullName evidence="1">Uncharacterized protein</fullName>
    </submittedName>
</protein>
<organism evidence="1 2">
    <name type="scientific">Podospora didyma</name>
    <dbReference type="NCBI Taxonomy" id="330526"/>
    <lineage>
        <taxon>Eukaryota</taxon>
        <taxon>Fungi</taxon>
        <taxon>Dikarya</taxon>
        <taxon>Ascomycota</taxon>
        <taxon>Pezizomycotina</taxon>
        <taxon>Sordariomycetes</taxon>
        <taxon>Sordariomycetidae</taxon>
        <taxon>Sordariales</taxon>
        <taxon>Podosporaceae</taxon>
        <taxon>Podospora</taxon>
    </lineage>
</organism>
<reference evidence="1" key="2">
    <citation type="submission" date="2023-06" db="EMBL/GenBank/DDBJ databases">
        <authorList>
            <consortium name="Lawrence Berkeley National Laboratory"/>
            <person name="Haridas S."/>
            <person name="Hensen N."/>
            <person name="Bonometti L."/>
            <person name="Westerberg I."/>
            <person name="Brannstrom I.O."/>
            <person name="Guillou S."/>
            <person name="Cros-Aarteil S."/>
            <person name="Calhoun S."/>
            <person name="Kuo A."/>
            <person name="Mondo S."/>
            <person name="Pangilinan J."/>
            <person name="Riley R."/>
            <person name="LaButti K."/>
            <person name="Andreopoulos B."/>
            <person name="Lipzen A."/>
            <person name="Chen C."/>
            <person name="Yanf M."/>
            <person name="Daum C."/>
            <person name="Ng V."/>
            <person name="Clum A."/>
            <person name="Steindorff A."/>
            <person name="Ohm R."/>
            <person name="Martin F."/>
            <person name="Silar P."/>
            <person name="Natvig D."/>
            <person name="Lalanne C."/>
            <person name="Gautier V."/>
            <person name="Ament-velasquez S.L."/>
            <person name="Kruys A."/>
            <person name="Hutchinson M.I."/>
            <person name="Powell A.J."/>
            <person name="Barry K."/>
            <person name="Miller A.N."/>
            <person name="Grigoriev I.V."/>
            <person name="Debuchy R."/>
            <person name="Gladieux P."/>
            <person name="Thoren M.H."/>
            <person name="Johannesson H."/>
        </authorList>
    </citation>
    <scope>NUCLEOTIDE SEQUENCE</scope>
    <source>
        <strain evidence="1">CBS 232.78</strain>
    </source>
</reference>
<dbReference type="AlphaFoldDB" id="A0AAE0N0I9"/>
<accession>A0AAE0N0I9</accession>